<dbReference type="GO" id="GO:0019637">
    <property type="term" value="P:organophosphate metabolic process"/>
    <property type="evidence" value="ECO:0007669"/>
    <property type="project" value="UniProtKB-ARBA"/>
</dbReference>
<dbReference type="InterPro" id="IPR000917">
    <property type="entry name" value="Sulfatase_N"/>
</dbReference>
<evidence type="ECO:0000256" key="1">
    <source>
        <dbReference type="ARBA" id="ARBA00008779"/>
    </source>
</evidence>
<reference evidence="6" key="1">
    <citation type="submission" date="2023-04" db="EMBL/GenBank/DDBJ databases">
        <title>Ambrosiozyma monospora NBRC 1965.</title>
        <authorList>
            <person name="Ichikawa N."/>
            <person name="Sato H."/>
            <person name="Tonouchi N."/>
        </authorList>
    </citation>
    <scope>NUCLEOTIDE SEQUENCE</scope>
    <source>
        <strain evidence="6">NBRC 1965</strain>
    </source>
</reference>
<dbReference type="Gene3D" id="3.30.1120.10">
    <property type="match status" value="1"/>
</dbReference>
<dbReference type="CDD" id="cd16025">
    <property type="entry name" value="PAS_like"/>
    <property type="match status" value="1"/>
</dbReference>
<dbReference type="OrthoDB" id="103349at2759"/>
<dbReference type="Gene3D" id="3.40.720.10">
    <property type="entry name" value="Alkaline Phosphatase, subunit A"/>
    <property type="match status" value="1"/>
</dbReference>
<dbReference type="PROSITE" id="PS00149">
    <property type="entry name" value="SULFATASE_2"/>
    <property type="match status" value="1"/>
</dbReference>
<gene>
    <name evidence="6" type="ORF">Amon01_000134400</name>
</gene>
<dbReference type="SUPFAM" id="SSF53649">
    <property type="entry name" value="Alkaline phosphatase-like"/>
    <property type="match status" value="1"/>
</dbReference>
<protein>
    <submittedName>
        <fullName evidence="6">Unnamed protein product</fullName>
    </submittedName>
</protein>
<dbReference type="GO" id="GO:0004065">
    <property type="term" value="F:arylsulfatase activity"/>
    <property type="evidence" value="ECO:0007669"/>
    <property type="project" value="TreeGrafter"/>
</dbReference>
<name>A0A9W6YSD8_AMBMO</name>
<dbReference type="AlphaFoldDB" id="A0A9W6YSD8"/>
<keyword evidence="2" id="KW-0479">Metal-binding</keyword>
<sequence>MAFTKQKQPNFVIIVADDLGFTDTSAFGGEIDTPNLLKLAESGVRLTDFHTASACSPTRSMLFSGTDNHIAGLGQMDEFARQIPELFKDKPGYEGYLNFKVAALPEILNDAGYYTFQSGKWHLGLQPDYWPSKRGFEKTFTLLPGAGNHYKYFPKDKETGDYSIFMTPIFQENDKKIDPDSLPEDYYSSDYFTDKFLEQYEDKQRDDRPFLGILTYTAPHWPFQAPDELISKYDGVYDDGPAVLREKRLCNAIKLGIIPDGVEPHQVETQREKPWFKLTPREQKLEAKIMQVYAAMVDKLDQNIGRIIKTLEEKNELDNTFILFMSDNGAEGMMMEALPTQSHKFEEFVKKDYDNSYDNIGKGNSFVWYSDQWAQAATAPAYMYKMWASEGGIRCPLIVHHPSLIHKTEVKHGFTTVMDILPTILDLAGVSHPGRTFKGREVVDVRGKSWVPYLKGEIDHVHDEETVTGWELFAQQAIRKGSYKALFIPKPMGPHKWQLFNLKEDPGEIYDLAEKEPRKLEEMLDYWSVYVAETGLVECSDEFYKQLNAVYSPTEIPDFTN</sequence>
<dbReference type="Proteomes" id="UP001165063">
    <property type="component" value="Unassembled WGS sequence"/>
</dbReference>
<dbReference type="GO" id="GO:0046872">
    <property type="term" value="F:metal ion binding"/>
    <property type="evidence" value="ECO:0007669"/>
    <property type="project" value="UniProtKB-KW"/>
</dbReference>
<dbReference type="InterPro" id="IPR017850">
    <property type="entry name" value="Alkaline_phosphatase_core_sf"/>
</dbReference>
<dbReference type="PANTHER" id="PTHR42693">
    <property type="entry name" value="ARYLSULFATASE FAMILY MEMBER"/>
    <property type="match status" value="1"/>
</dbReference>
<dbReference type="InterPro" id="IPR024607">
    <property type="entry name" value="Sulfatase_CS"/>
</dbReference>
<evidence type="ECO:0000256" key="4">
    <source>
        <dbReference type="ARBA" id="ARBA00022837"/>
    </source>
</evidence>
<proteinExistence type="inferred from homology"/>
<accession>A0A9W6YSD8</accession>
<dbReference type="InterPro" id="IPR050738">
    <property type="entry name" value="Sulfatase"/>
</dbReference>
<comment type="caution">
    <text evidence="6">The sequence shown here is derived from an EMBL/GenBank/DDBJ whole genome shotgun (WGS) entry which is preliminary data.</text>
</comment>
<evidence type="ECO:0000256" key="2">
    <source>
        <dbReference type="ARBA" id="ARBA00022723"/>
    </source>
</evidence>
<feature type="domain" description="Sulfatase N-terminal" evidence="5">
    <location>
        <begin position="9"/>
        <end position="430"/>
    </location>
</feature>
<comment type="similarity">
    <text evidence="1">Belongs to the sulfatase family.</text>
</comment>
<keyword evidence="7" id="KW-1185">Reference proteome</keyword>
<evidence type="ECO:0000313" key="6">
    <source>
        <dbReference type="EMBL" id="GMG20587.1"/>
    </source>
</evidence>
<evidence type="ECO:0000256" key="3">
    <source>
        <dbReference type="ARBA" id="ARBA00022801"/>
    </source>
</evidence>
<dbReference type="Pfam" id="PF00884">
    <property type="entry name" value="Sulfatase"/>
    <property type="match status" value="1"/>
</dbReference>
<organism evidence="6 7">
    <name type="scientific">Ambrosiozyma monospora</name>
    <name type="common">Yeast</name>
    <name type="synonym">Endomycopsis monosporus</name>
    <dbReference type="NCBI Taxonomy" id="43982"/>
    <lineage>
        <taxon>Eukaryota</taxon>
        <taxon>Fungi</taxon>
        <taxon>Dikarya</taxon>
        <taxon>Ascomycota</taxon>
        <taxon>Saccharomycotina</taxon>
        <taxon>Pichiomycetes</taxon>
        <taxon>Pichiales</taxon>
        <taxon>Pichiaceae</taxon>
        <taxon>Ambrosiozyma</taxon>
    </lineage>
</organism>
<evidence type="ECO:0000259" key="5">
    <source>
        <dbReference type="Pfam" id="PF00884"/>
    </source>
</evidence>
<keyword evidence="3" id="KW-0378">Hydrolase</keyword>
<evidence type="ECO:0000313" key="7">
    <source>
        <dbReference type="Proteomes" id="UP001165063"/>
    </source>
</evidence>
<keyword evidence="4" id="KW-0106">Calcium</keyword>
<dbReference type="PANTHER" id="PTHR42693:SF33">
    <property type="entry name" value="ARYLSULFATASE"/>
    <property type="match status" value="1"/>
</dbReference>
<dbReference type="EMBL" id="BSXU01000408">
    <property type="protein sequence ID" value="GMG20587.1"/>
    <property type="molecule type" value="Genomic_DNA"/>
</dbReference>